<evidence type="ECO:0000313" key="8">
    <source>
        <dbReference type="Proteomes" id="UP000821866"/>
    </source>
</evidence>
<reference evidence="7" key="2">
    <citation type="submission" date="2021-09" db="EMBL/GenBank/DDBJ databases">
        <authorList>
            <person name="Jia N."/>
            <person name="Wang J."/>
            <person name="Shi W."/>
            <person name="Du L."/>
            <person name="Sun Y."/>
            <person name="Zhan W."/>
            <person name="Jiang J."/>
            <person name="Wang Q."/>
            <person name="Zhang B."/>
            <person name="Ji P."/>
            <person name="Sakyi L.B."/>
            <person name="Cui X."/>
            <person name="Yuan T."/>
            <person name="Jiang B."/>
            <person name="Yang W."/>
            <person name="Lam T.T.-Y."/>
            <person name="Chang Q."/>
            <person name="Ding S."/>
            <person name="Wang X."/>
            <person name="Zhu J."/>
            <person name="Ruan X."/>
            <person name="Zhao L."/>
            <person name="Wei J."/>
            <person name="Que T."/>
            <person name="Du C."/>
            <person name="Cheng J."/>
            <person name="Dai P."/>
            <person name="Han X."/>
            <person name="Huang E."/>
            <person name="Gao Y."/>
            <person name="Liu J."/>
            <person name="Shao H."/>
            <person name="Ye R."/>
            <person name="Li L."/>
            <person name="Wei W."/>
            <person name="Wang X."/>
            <person name="Wang C."/>
            <person name="Huo Q."/>
            <person name="Li W."/>
            <person name="Guo W."/>
            <person name="Chen H."/>
            <person name="Chen S."/>
            <person name="Zhou L."/>
            <person name="Zhou L."/>
            <person name="Ni X."/>
            <person name="Tian J."/>
            <person name="Zhou Y."/>
            <person name="Sheng Y."/>
            <person name="Liu T."/>
            <person name="Pan Y."/>
            <person name="Xia L."/>
            <person name="Li J."/>
            <person name="Zhao F."/>
            <person name="Cao W."/>
        </authorList>
    </citation>
    <scope>NUCLEOTIDE SEQUENCE</scope>
    <source>
        <strain evidence="7">Rmic-2018</strain>
        <tissue evidence="7">Larvae</tissue>
    </source>
</reference>
<dbReference type="EMBL" id="JABSTU010000009">
    <property type="protein sequence ID" value="KAH8022188.1"/>
    <property type="molecule type" value="Genomic_DNA"/>
</dbReference>
<evidence type="ECO:0000256" key="3">
    <source>
        <dbReference type="ARBA" id="ARBA00022679"/>
    </source>
</evidence>
<reference evidence="7" key="1">
    <citation type="journal article" date="2020" name="Cell">
        <title>Large-Scale Comparative Analyses of Tick Genomes Elucidate Their Genetic Diversity and Vector Capacities.</title>
        <authorList>
            <consortium name="Tick Genome and Microbiome Consortium (TIGMIC)"/>
            <person name="Jia N."/>
            <person name="Wang J."/>
            <person name="Shi W."/>
            <person name="Du L."/>
            <person name="Sun Y."/>
            <person name="Zhan W."/>
            <person name="Jiang J.F."/>
            <person name="Wang Q."/>
            <person name="Zhang B."/>
            <person name="Ji P."/>
            <person name="Bell-Sakyi L."/>
            <person name="Cui X.M."/>
            <person name="Yuan T.T."/>
            <person name="Jiang B.G."/>
            <person name="Yang W.F."/>
            <person name="Lam T.T."/>
            <person name="Chang Q.C."/>
            <person name="Ding S.J."/>
            <person name="Wang X.J."/>
            <person name="Zhu J.G."/>
            <person name="Ruan X.D."/>
            <person name="Zhao L."/>
            <person name="Wei J.T."/>
            <person name="Ye R.Z."/>
            <person name="Que T.C."/>
            <person name="Du C.H."/>
            <person name="Zhou Y.H."/>
            <person name="Cheng J.X."/>
            <person name="Dai P.F."/>
            <person name="Guo W.B."/>
            <person name="Han X.H."/>
            <person name="Huang E.J."/>
            <person name="Li L.F."/>
            <person name="Wei W."/>
            <person name="Gao Y.C."/>
            <person name="Liu J.Z."/>
            <person name="Shao H.Z."/>
            <person name="Wang X."/>
            <person name="Wang C.C."/>
            <person name="Yang T.C."/>
            <person name="Huo Q.B."/>
            <person name="Li W."/>
            <person name="Chen H.Y."/>
            <person name="Chen S.E."/>
            <person name="Zhou L.G."/>
            <person name="Ni X.B."/>
            <person name="Tian J.H."/>
            <person name="Sheng Y."/>
            <person name="Liu T."/>
            <person name="Pan Y.S."/>
            <person name="Xia L.Y."/>
            <person name="Li J."/>
            <person name="Zhao F."/>
            <person name="Cao W.C."/>
        </authorList>
    </citation>
    <scope>NUCLEOTIDE SEQUENCE</scope>
    <source>
        <strain evidence="7">Rmic-2018</strain>
    </source>
</reference>
<dbReference type="GO" id="GO:0000724">
    <property type="term" value="P:double-strand break repair via homologous recombination"/>
    <property type="evidence" value="ECO:0007669"/>
    <property type="project" value="TreeGrafter"/>
</dbReference>
<dbReference type="SUPFAM" id="SSF46689">
    <property type="entry name" value="Homeodomain-like"/>
    <property type="match status" value="1"/>
</dbReference>
<evidence type="ECO:0000313" key="7">
    <source>
        <dbReference type="EMBL" id="KAH8022188.1"/>
    </source>
</evidence>
<dbReference type="GO" id="GO:0000166">
    <property type="term" value="F:nucleotide binding"/>
    <property type="evidence" value="ECO:0007669"/>
    <property type="project" value="InterPro"/>
</dbReference>
<evidence type="ECO:0000256" key="1">
    <source>
        <dbReference type="ARBA" id="ARBA00004123"/>
    </source>
</evidence>
<feature type="domain" description="DNA-directed DNA polymerase family B multifunctional" evidence="6">
    <location>
        <begin position="37"/>
        <end position="175"/>
    </location>
</feature>
<organism evidence="7 8">
    <name type="scientific">Rhipicephalus microplus</name>
    <name type="common">Cattle tick</name>
    <name type="synonym">Boophilus microplus</name>
    <dbReference type="NCBI Taxonomy" id="6941"/>
    <lineage>
        <taxon>Eukaryota</taxon>
        <taxon>Metazoa</taxon>
        <taxon>Ecdysozoa</taxon>
        <taxon>Arthropoda</taxon>
        <taxon>Chelicerata</taxon>
        <taxon>Arachnida</taxon>
        <taxon>Acari</taxon>
        <taxon>Parasitiformes</taxon>
        <taxon>Ixodida</taxon>
        <taxon>Ixodoidea</taxon>
        <taxon>Ixodidae</taxon>
        <taxon>Rhipicephalinae</taxon>
        <taxon>Rhipicephalus</taxon>
        <taxon>Boophilus</taxon>
    </lineage>
</organism>
<dbReference type="GO" id="GO:0005634">
    <property type="term" value="C:nucleus"/>
    <property type="evidence" value="ECO:0007669"/>
    <property type="project" value="UniProtKB-SubCell"/>
</dbReference>
<proteinExistence type="predicted"/>
<gene>
    <name evidence="7" type="ORF">HPB51_023038</name>
</gene>
<evidence type="ECO:0000256" key="2">
    <source>
        <dbReference type="ARBA" id="ARBA00012417"/>
    </source>
</evidence>
<dbReference type="PANTHER" id="PTHR45812">
    <property type="entry name" value="DNA POLYMERASE ZETA CATALYTIC SUBUNIT"/>
    <property type="match status" value="1"/>
</dbReference>
<dbReference type="InterPro" id="IPR006134">
    <property type="entry name" value="DNA-dir_DNA_pol_B_multi_dom"/>
</dbReference>
<dbReference type="Gene3D" id="1.10.132.60">
    <property type="entry name" value="DNA polymerase family B, C-terminal domain"/>
    <property type="match status" value="1"/>
</dbReference>
<dbReference type="AlphaFoldDB" id="A0A9J6DIY5"/>
<dbReference type="InterPro" id="IPR030559">
    <property type="entry name" value="PolZ_Rev3"/>
</dbReference>
<dbReference type="EC" id="2.7.7.7" evidence="2"/>
<dbReference type="InterPro" id="IPR042087">
    <property type="entry name" value="DNA_pol_B_thumb"/>
</dbReference>
<dbReference type="GO" id="GO:0016035">
    <property type="term" value="C:zeta DNA polymerase complex"/>
    <property type="evidence" value="ECO:0007669"/>
    <property type="project" value="InterPro"/>
</dbReference>
<dbReference type="GO" id="GO:0042276">
    <property type="term" value="P:error-prone translesion synthesis"/>
    <property type="evidence" value="ECO:0007669"/>
    <property type="project" value="TreeGrafter"/>
</dbReference>
<accession>A0A9J6DIY5</accession>
<dbReference type="Gene3D" id="1.10.10.60">
    <property type="entry name" value="Homeodomain-like"/>
    <property type="match status" value="1"/>
</dbReference>
<feature type="domain" description="DNA-directed DNA polymerase family B multifunctional" evidence="6">
    <location>
        <begin position="258"/>
        <end position="360"/>
    </location>
</feature>
<keyword evidence="4" id="KW-0548">Nucleotidyltransferase</keyword>
<keyword evidence="3" id="KW-0808">Transferase</keyword>
<evidence type="ECO:0000259" key="6">
    <source>
        <dbReference type="Pfam" id="PF00136"/>
    </source>
</evidence>
<comment type="subcellular location">
    <subcellularLocation>
        <location evidence="1">Nucleus</location>
    </subcellularLocation>
</comment>
<dbReference type="SUPFAM" id="SSF56672">
    <property type="entry name" value="DNA/RNA polymerases"/>
    <property type="match status" value="2"/>
</dbReference>
<sequence length="366" mass="40628">MATQKRAHHTLTLEKKMDIILDFESSSYSKTALATKHGVSKSSLTRILHDKDKLRDAFKTSRFGPQRKRLCHGDHEELERMLDEVLGTRIMVKKAMSQCANKGLYRVLDAQQLSLKLIANVTYGYTAAGFSGRMPCVEVADSVVSKGREALEQAIRTAEATVPGARVVYGDTDSCSYSSEEAPLSSEDESLSLTAFYSALSSMPYSELLMEHFLKAFSTVESGKEHQAESSQPQQSQAEASVGGPSVSLGWMVDVVLPGITASLFVLLEGRSREEAFRLGQEIADRVTAQNPRPMRLKLEKSAVRVLVQVYQPCVLQTKKRYVGFSYESPDQQEPKYDAKGIETVRRDTCPAVAKVRTQCNFFMVC</sequence>
<protein>
    <recommendedName>
        <fullName evidence="2">DNA-directed DNA polymerase</fullName>
        <ecNumber evidence="2">2.7.7.7</ecNumber>
    </recommendedName>
</protein>
<dbReference type="VEuPathDB" id="VectorBase:LOC119174145"/>
<dbReference type="Pfam" id="PF00136">
    <property type="entry name" value="DNA_pol_B"/>
    <property type="match status" value="2"/>
</dbReference>
<dbReference type="Gene3D" id="3.90.1600.10">
    <property type="entry name" value="Palm domain of DNA polymerase"/>
    <property type="match status" value="1"/>
</dbReference>
<dbReference type="InterPro" id="IPR043502">
    <property type="entry name" value="DNA/RNA_pol_sf"/>
</dbReference>
<dbReference type="InterPro" id="IPR023211">
    <property type="entry name" value="DNA_pol_palm_dom_sf"/>
</dbReference>
<evidence type="ECO:0000256" key="4">
    <source>
        <dbReference type="ARBA" id="ARBA00022695"/>
    </source>
</evidence>
<dbReference type="InterPro" id="IPR009057">
    <property type="entry name" value="Homeodomain-like_sf"/>
</dbReference>
<evidence type="ECO:0000256" key="5">
    <source>
        <dbReference type="ARBA" id="ARBA00022932"/>
    </source>
</evidence>
<dbReference type="Proteomes" id="UP000821866">
    <property type="component" value="Chromosome 7"/>
</dbReference>
<dbReference type="Gene3D" id="1.10.287.690">
    <property type="entry name" value="Helix hairpin bin"/>
    <property type="match status" value="1"/>
</dbReference>
<dbReference type="GO" id="GO:0003887">
    <property type="term" value="F:DNA-directed DNA polymerase activity"/>
    <property type="evidence" value="ECO:0007669"/>
    <property type="project" value="UniProtKB-KW"/>
</dbReference>
<keyword evidence="8" id="KW-1185">Reference proteome</keyword>
<keyword evidence="5" id="KW-0239">DNA-directed DNA polymerase</keyword>
<comment type="caution">
    <text evidence="7">The sequence shown here is derived from an EMBL/GenBank/DDBJ whole genome shotgun (WGS) entry which is preliminary data.</text>
</comment>
<dbReference type="GO" id="GO:0003677">
    <property type="term" value="F:DNA binding"/>
    <property type="evidence" value="ECO:0007669"/>
    <property type="project" value="InterPro"/>
</dbReference>
<name>A0A9J6DIY5_RHIMP</name>
<dbReference type="PANTHER" id="PTHR45812:SF1">
    <property type="entry name" value="DNA POLYMERASE ZETA CATALYTIC SUBUNIT"/>
    <property type="match status" value="1"/>
</dbReference>